<name>A0ABP6PQM8_9ACTN</name>
<dbReference type="Proteomes" id="UP001499924">
    <property type="component" value="Unassembled WGS sequence"/>
</dbReference>
<dbReference type="EMBL" id="BAAAVV010000027">
    <property type="protein sequence ID" value="GAA3185882.1"/>
    <property type="molecule type" value="Genomic_DNA"/>
</dbReference>
<evidence type="ECO:0000259" key="2">
    <source>
        <dbReference type="Pfam" id="PF02371"/>
    </source>
</evidence>
<feature type="domain" description="Transposase IS116/IS110/IS902 C-terminal" evidence="2">
    <location>
        <begin position="279"/>
        <end position="363"/>
    </location>
</feature>
<feature type="domain" description="Transposase IS110-like N-terminal" evidence="1">
    <location>
        <begin position="4"/>
        <end position="170"/>
    </location>
</feature>
<dbReference type="Pfam" id="PF02371">
    <property type="entry name" value="Transposase_20"/>
    <property type="match status" value="1"/>
</dbReference>
<dbReference type="InterPro" id="IPR003346">
    <property type="entry name" value="Transposase_20"/>
</dbReference>
<dbReference type="NCBIfam" id="NF033542">
    <property type="entry name" value="transpos_IS110"/>
    <property type="match status" value="1"/>
</dbReference>
<sequence>MLFVGDDWAEAHHDIEVQDEQGHRLARARLPEGIAGLARLHELIAEHLTDDDADPETGFLAQSVMVGIETDRGNWVSALVAAGYQVFPLNPVQVARYRERHGASGAKSDRGDAHVLAEIVRLDRDHHRPIAGDSPEVDGLKLVARSHQAFIWDRTRHFQRLRSALREFFPAALEAFPDLMAPEALELLERAPDPARAARLSRSKITAALRRARRRDPEVKAEAIQALLRAPALRQAPPIEAAYAVIVTTAVQLIAQLNKQIGELQAVVAEGFGRHPDAEIVTSQPGLGPVLGARVLAEFGDDPHRYADAKARKNYAGTSPITRASGTRRVVLARYARNRHLGDATHQWAFCALNASPGARAYYDALRSRGIGHHAALRQLANRLVGILHGCLKTRTQYNEHTAWPQLTATAA</sequence>
<accession>A0ABP6PQM8</accession>
<reference evidence="4" key="1">
    <citation type="journal article" date="2019" name="Int. J. Syst. Evol. Microbiol.">
        <title>The Global Catalogue of Microorganisms (GCM) 10K type strain sequencing project: providing services to taxonomists for standard genome sequencing and annotation.</title>
        <authorList>
            <consortium name="The Broad Institute Genomics Platform"/>
            <consortium name="The Broad Institute Genome Sequencing Center for Infectious Disease"/>
            <person name="Wu L."/>
            <person name="Ma J."/>
        </authorList>
    </citation>
    <scope>NUCLEOTIDE SEQUENCE [LARGE SCALE GENOMIC DNA]</scope>
    <source>
        <strain evidence="4">JCM 15614</strain>
    </source>
</reference>
<evidence type="ECO:0000313" key="3">
    <source>
        <dbReference type="EMBL" id="GAA3185882.1"/>
    </source>
</evidence>
<comment type="caution">
    <text evidence="3">The sequence shown here is derived from an EMBL/GenBank/DDBJ whole genome shotgun (WGS) entry which is preliminary data.</text>
</comment>
<gene>
    <name evidence="3" type="ORF">GCM10010531_45040</name>
</gene>
<organism evidence="3 4">
    <name type="scientific">Blastococcus jejuensis</name>
    <dbReference type="NCBI Taxonomy" id="351224"/>
    <lineage>
        <taxon>Bacteria</taxon>
        <taxon>Bacillati</taxon>
        <taxon>Actinomycetota</taxon>
        <taxon>Actinomycetes</taxon>
        <taxon>Geodermatophilales</taxon>
        <taxon>Geodermatophilaceae</taxon>
        <taxon>Blastococcus</taxon>
    </lineage>
</organism>
<dbReference type="RefSeq" id="WP_344691625.1">
    <property type="nucleotide sequence ID" value="NZ_BAAAVV010000027.1"/>
</dbReference>
<dbReference type="Pfam" id="PF01548">
    <property type="entry name" value="DEDD_Tnp_IS110"/>
    <property type="match status" value="1"/>
</dbReference>
<dbReference type="InterPro" id="IPR002525">
    <property type="entry name" value="Transp_IS110-like_N"/>
</dbReference>
<protein>
    <submittedName>
        <fullName evidence="3">IS110 family transposase</fullName>
    </submittedName>
</protein>
<evidence type="ECO:0000313" key="4">
    <source>
        <dbReference type="Proteomes" id="UP001499924"/>
    </source>
</evidence>
<keyword evidence="4" id="KW-1185">Reference proteome</keyword>
<proteinExistence type="predicted"/>
<dbReference type="PANTHER" id="PTHR33055:SF3">
    <property type="entry name" value="PUTATIVE TRANSPOSASE FOR IS117-RELATED"/>
    <property type="match status" value="1"/>
</dbReference>
<evidence type="ECO:0000259" key="1">
    <source>
        <dbReference type="Pfam" id="PF01548"/>
    </source>
</evidence>
<dbReference type="InterPro" id="IPR047650">
    <property type="entry name" value="Transpos_IS110"/>
</dbReference>
<dbReference type="PANTHER" id="PTHR33055">
    <property type="entry name" value="TRANSPOSASE FOR INSERTION SEQUENCE ELEMENT IS1111A"/>
    <property type="match status" value="1"/>
</dbReference>